<protein>
    <submittedName>
        <fullName evidence="1">Uncharacterized protein</fullName>
    </submittedName>
</protein>
<proteinExistence type="predicted"/>
<geneLocation type="plasmid" evidence="1">
    <name>p362713-FIIK</name>
</geneLocation>
<accession>A0A6H0AAD9</accession>
<dbReference type="EMBL" id="MN823999">
    <property type="protein sequence ID" value="QIS36578.1"/>
    <property type="molecule type" value="Genomic_DNA"/>
</dbReference>
<sequence length="37" mass="4299">MLQDSYPEAVISSLPRQLLHIKACIYMGLPLLWWLKA</sequence>
<evidence type="ECO:0000313" key="1">
    <source>
        <dbReference type="EMBL" id="QIS36578.1"/>
    </source>
</evidence>
<keyword evidence="1" id="KW-0614">Plasmid</keyword>
<reference evidence="1" key="1">
    <citation type="submission" date="2019-12" db="EMBL/GenBank/DDBJ databases">
        <title>Complete sequence of Tn6502.</title>
        <authorList>
            <person name="Zhou D."/>
        </authorList>
    </citation>
    <scope>NUCLEOTIDE SEQUENCE</scope>
    <source>
        <strain evidence="1">362713</strain>
        <plasmid evidence="1">p362713-FIIK</plasmid>
    </source>
</reference>
<organism evidence="1">
    <name type="scientific">Klebsiella pneumoniae</name>
    <dbReference type="NCBI Taxonomy" id="573"/>
    <lineage>
        <taxon>Bacteria</taxon>
        <taxon>Pseudomonadati</taxon>
        <taxon>Pseudomonadota</taxon>
        <taxon>Gammaproteobacteria</taxon>
        <taxon>Enterobacterales</taxon>
        <taxon>Enterobacteriaceae</taxon>
        <taxon>Klebsiella/Raoultella group</taxon>
        <taxon>Klebsiella</taxon>
        <taxon>Klebsiella pneumoniae complex</taxon>
    </lineage>
</organism>
<dbReference type="AlphaFoldDB" id="A0A6H0AAD9"/>
<name>A0A6H0AAD9_KLEPN</name>